<dbReference type="AlphaFoldDB" id="A0A5S4UU80"/>
<dbReference type="RefSeq" id="WP_148734598.1">
    <property type="nucleotide sequence ID" value="NZ_VSSB01000002.1"/>
</dbReference>
<evidence type="ECO:0000259" key="1">
    <source>
        <dbReference type="Pfam" id="PF14399"/>
    </source>
</evidence>
<sequence>MEDTITTARKHLKQLVRDRMRKTGERYTVARRHVVAAGSSWSSSPSPNSSWELRGGVHGDTAALANVLANLGVVAPHTGEPLTEAMVLGVGGGLGAGYILWEFDTLPFRARVLTLGFRRLWQYPDRWVRGTAERLGLHAEVHETGGAKGAAAALDAQLDQGLPAIAWIDTETLGHRFEPAWRSGYGGEPLVVYERDGDEYAIDDRSAARITVPAERLAAARARVGSYRHRLVTIDPDRIDLDLVPAVEEGLRLQVEHLGETSDSFSLPAWRKWARMTTDTRNRKGWPTVFADGHGVGSLRASIYTGAAHGAHLRGLYADFLDEATELLGRDLGADAWRSAADAWDRIVDAALPPGDELRTLIDRTDELVAGGADASEVASARWALQRVRDDTADEPPAVGELVTAMHEAEVAALARLRSAV</sequence>
<gene>
    <name evidence="2" type="ORF">FYC51_14965</name>
</gene>
<proteinExistence type="predicted"/>
<comment type="caution">
    <text evidence="2">The sequence shown here is derived from an EMBL/GenBank/DDBJ whole genome shotgun (WGS) entry which is preliminary data.</text>
</comment>
<evidence type="ECO:0000313" key="3">
    <source>
        <dbReference type="Proteomes" id="UP000325243"/>
    </source>
</evidence>
<dbReference type="EMBL" id="VSSB01000002">
    <property type="protein sequence ID" value="TYL50497.1"/>
    <property type="molecule type" value="Genomic_DNA"/>
</dbReference>
<dbReference type="Pfam" id="PF14399">
    <property type="entry name" value="BtrH_N"/>
    <property type="match status" value="1"/>
</dbReference>
<dbReference type="InterPro" id="IPR026935">
    <property type="entry name" value="BtrH_N"/>
</dbReference>
<protein>
    <recommendedName>
        <fullName evidence="1">Butirosin biosynthesis protein H N-terminal domain-containing protein</fullName>
    </recommendedName>
</protein>
<organism evidence="2 3">
    <name type="scientific">Agromyces mariniharenae</name>
    <dbReference type="NCBI Taxonomy" id="2604423"/>
    <lineage>
        <taxon>Bacteria</taxon>
        <taxon>Bacillati</taxon>
        <taxon>Actinomycetota</taxon>
        <taxon>Actinomycetes</taxon>
        <taxon>Micrococcales</taxon>
        <taxon>Microbacteriaceae</taxon>
        <taxon>Agromyces</taxon>
    </lineage>
</organism>
<name>A0A5S4UU80_9MICO</name>
<evidence type="ECO:0000313" key="2">
    <source>
        <dbReference type="EMBL" id="TYL50497.1"/>
    </source>
</evidence>
<dbReference type="Proteomes" id="UP000325243">
    <property type="component" value="Unassembled WGS sequence"/>
</dbReference>
<keyword evidence="3" id="KW-1185">Reference proteome</keyword>
<accession>A0A5S4UU80</accession>
<reference evidence="2 3" key="1">
    <citation type="submission" date="2019-08" db="EMBL/GenBank/DDBJ databases">
        <authorList>
            <person name="Hu J."/>
        </authorList>
    </citation>
    <scope>NUCLEOTIDE SEQUENCE [LARGE SCALE GENOMIC DNA]</scope>
    <source>
        <strain evidence="2 3">NEAU-184</strain>
    </source>
</reference>
<feature type="domain" description="Butirosin biosynthesis protein H N-terminal" evidence="1">
    <location>
        <begin position="60"/>
        <end position="204"/>
    </location>
</feature>